<gene>
    <name evidence="3" type="ORF">VSH64_23380</name>
</gene>
<feature type="compositionally biased region" description="Polar residues" evidence="1">
    <location>
        <begin position="68"/>
        <end position="81"/>
    </location>
</feature>
<keyword evidence="2" id="KW-0472">Membrane</keyword>
<proteinExistence type="predicted"/>
<evidence type="ECO:0000313" key="3">
    <source>
        <dbReference type="EMBL" id="WSE34981.1"/>
    </source>
</evidence>
<evidence type="ECO:0000313" key="4">
    <source>
        <dbReference type="Proteomes" id="UP001330812"/>
    </source>
</evidence>
<dbReference type="RefSeq" id="WP_326837787.1">
    <property type="nucleotide sequence ID" value="NZ_CP142149.1"/>
</dbReference>
<sequence length="164" mass="16322">MTDGPPPNPDTPDAFPPAPQGPVPRYTPGQPASPAETGRLSGGTQQAWNSGPVGFGGAPQQPGASMGGATQQPRPVQQGPQKNAAPGVLALVCGILGVVVPILPFPLDNVRAWIAFPFAVAALGLGAVGCGARRPTKALAVIGIVFGVLALVIGVIMVGNRLGA</sequence>
<protein>
    <recommendedName>
        <fullName evidence="5">DUF4190 domain-containing protein</fullName>
    </recommendedName>
</protein>
<accession>A0ABZ1IKI6</accession>
<evidence type="ECO:0008006" key="5">
    <source>
        <dbReference type="Google" id="ProtNLM"/>
    </source>
</evidence>
<keyword evidence="4" id="KW-1185">Reference proteome</keyword>
<feature type="transmembrane region" description="Helical" evidence="2">
    <location>
        <begin position="84"/>
        <end position="107"/>
    </location>
</feature>
<name>A0ABZ1IKI6_9PSEU</name>
<organism evidence="3 4">
    <name type="scientific">Amycolatopsis rhabdoformis</name>
    <dbReference type="NCBI Taxonomy" id="1448059"/>
    <lineage>
        <taxon>Bacteria</taxon>
        <taxon>Bacillati</taxon>
        <taxon>Actinomycetota</taxon>
        <taxon>Actinomycetes</taxon>
        <taxon>Pseudonocardiales</taxon>
        <taxon>Pseudonocardiaceae</taxon>
        <taxon>Amycolatopsis</taxon>
    </lineage>
</organism>
<dbReference type="Proteomes" id="UP001330812">
    <property type="component" value="Chromosome"/>
</dbReference>
<feature type="transmembrane region" description="Helical" evidence="2">
    <location>
        <begin position="139"/>
        <end position="159"/>
    </location>
</feature>
<evidence type="ECO:0000256" key="1">
    <source>
        <dbReference type="SAM" id="MobiDB-lite"/>
    </source>
</evidence>
<dbReference type="EMBL" id="CP142149">
    <property type="protein sequence ID" value="WSE34981.1"/>
    <property type="molecule type" value="Genomic_DNA"/>
</dbReference>
<keyword evidence="2" id="KW-1133">Transmembrane helix</keyword>
<feature type="transmembrane region" description="Helical" evidence="2">
    <location>
        <begin position="113"/>
        <end position="132"/>
    </location>
</feature>
<reference evidence="3 4" key="1">
    <citation type="journal article" date="2015" name="Int. J. Syst. Evol. Microbiol.">
        <title>Amycolatopsis rhabdoformis sp. nov., an actinomycete isolated from a tropical forest soil.</title>
        <authorList>
            <person name="Souza W.R."/>
            <person name="Silva R.E."/>
            <person name="Goodfellow M."/>
            <person name="Busarakam K."/>
            <person name="Figueiro F.S."/>
            <person name="Ferreira D."/>
            <person name="Rodrigues-Filho E."/>
            <person name="Moraes L.A.B."/>
            <person name="Zucchi T.D."/>
        </authorList>
    </citation>
    <scope>NUCLEOTIDE SEQUENCE [LARGE SCALE GENOMIC DNA]</scope>
    <source>
        <strain evidence="3 4">NCIMB 14900</strain>
    </source>
</reference>
<feature type="compositionally biased region" description="Pro residues" evidence="1">
    <location>
        <begin position="1"/>
        <end position="22"/>
    </location>
</feature>
<keyword evidence="2" id="KW-0812">Transmembrane</keyword>
<feature type="region of interest" description="Disordered" evidence="1">
    <location>
        <begin position="1"/>
        <end position="81"/>
    </location>
</feature>
<evidence type="ECO:0000256" key="2">
    <source>
        <dbReference type="SAM" id="Phobius"/>
    </source>
</evidence>